<dbReference type="InterPro" id="IPR048136">
    <property type="entry name" value="STM3941-like"/>
</dbReference>
<dbReference type="Proteomes" id="UP001595885">
    <property type="component" value="Unassembled WGS sequence"/>
</dbReference>
<reference evidence="3" key="1">
    <citation type="journal article" date="2019" name="Int. J. Syst. Evol. Microbiol.">
        <title>The Global Catalogue of Microorganisms (GCM) 10K type strain sequencing project: providing services to taxonomists for standard genome sequencing and annotation.</title>
        <authorList>
            <consortium name="The Broad Institute Genomics Platform"/>
            <consortium name="The Broad Institute Genome Sequencing Center for Infectious Disease"/>
            <person name="Wu L."/>
            <person name="Ma J."/>
        </authorList>
    </citation>
    <scope>NUCLEOTIDE SEQUENCE [LARGE SCALE GENOMIC DNA]</scope>
    <source>
        <strain evidence="3">CCUG 50349</strain>
    </source>
</reference>
<feature type="transmembrane region" description="Helical" evidence="1">
    <location>
        <begin position="49"/>
        <end position="69"/>
    </location>
</feature>
<dbReference type="EMBL" id="JBHSGW010000025">
    <property type="protein sequence ID" value="MFC4740313.1"/>
    <property type="molecule type" value="Genomic_DNA"/>
</dbReference>
<sequence>MIKEYKFNKERILLGIVFLLLMLIFSFYFLLEPEKFIRNIFTRKETNQILGIMGIILFSSLIFSSLKILPRKYAIRITDEYLIDNSKYESFGKIEWNNISKTQRIKKYSIEIFLNEPVFKDRKIDMFRKYLLFMSNWNYKKSIIISSAILNCDVEELYKEINLAHKKNKKTIQNSHL</sequence>
<keyword evidence="3" id="KW-1185">Reference proteome</keyword>
<comment type="caution">
    <text evidence="2">The sequence shown here is derived from an EMBL/GenBank/DDBJ whole genome shotgun (WGS) entry which is preliminary data.</text>
</comment>
<evidence type="ECO:0000313" key="3">
    <source>
        <dbReference type="Proteomes" id="UP001595885"/>
    </source>
</evidence>
<proteinExistence type="predicted"/>
<organism evidence="2 3">
    <name type="scientific">Flavobacterium ponti</name>
    <dbReference type="NCBI Taxonomy" id="665133"/>
    <lineage>
        <taxon>Bacteria</taxon>
        <taxon>Pseudomonadati</taxon>
        <taxon>Bacteroidota</taxon>
        <taxon>Flavobacteriia</taxon>
        <taxon>Flavobacteriales</taxon>
        <taxon>Flavobacteriaceae</taxon>
        <taxon>Flavobacterium</taxon>
    </lineage>
</organism>
<dbReference type="NCBIfam" id="NF041635">
    <property type="entry name" value="STM3941_fam"/>
    <property type="match status" value="1"/>
</dbReference>
<keyword evidence="1" id="KW-0812">Transmembrane</keyword>
<feature type="transmembrane region" description="Helical" evidence="1">
    <location>
        <begin position="12"/>
        <end position="29"/>
    </location>
</feature>
<dbReference type="RefSeq" id="WP_379741434.1">
    <property type="nucleotide sequence ID" value="NZ_JBHSGW010000025.1"/>
</dbReference>
<keyword evidence="1" id="KW-0472">Membrane</keyword>
<evidence type="ECO:0000313" key="2">
    <source>
        <dbReference type="EMBL" id="MFC4740313.1"/>
    </source>
</evidence>
<name>A0ABV9P3V8_9FLAO</name>
<gene>
    <name evidence="2" type="ORF">ACFO3U_09945</name>
</gene>
<keyword evidence="1" id="KW-1133">Transmembrane helix</keyword>
<protein>
    <submittedName>
        <fullName evidence="2">STM3941 family protein</fullName>
    </submittedName>
</protein>
<accession>A0ABV9P3V8</accession>
<evidence type="ECO:0000256" key="1">
    <source>
        <dbReference type="SAM" id="Phobius"/>
    </source>
</evidence>